<dbReference type="EMBL" id="CP045032">
    <property type="protein sequence ID" value="QFQ02783.1"/>
    <property type="molecule type" value="Genomic_DNA"/>
</dbReference>
<gene>
    <name evidence="1" type="ORF">CUROG_07140</name>
</gene>
<protein>
    <recommendedName>
        <fullName evidence="3">DUF692 domain-containing protein</fullName>
    </recommendedName>
</protein>
<proteinExistence type="predicted"/>
<dbReference type="Gene3D" id="3.20.20.150">
    <property type="entry name" value="Divalent-metal-dependent TIM barrel enzymes"/>
    <property type="match status" value="1"/>
</dbReference>
<dbReference type="PANTHER" id="PTHR42194">
    <property type="entry name" value="UPF0276 PROTEIN HI_1600"/>
    <property type="match status" value="1"/>
</dbReference>
<dbReference type="AlphaFoldDB" id="A0A5J6ZAR5"/>
<keyword evidence="2" id="KW-1185">Reference proteome</keyword>
<accession>A0A5J6ZAR5</accession>
<evidence type="ECO:0000313" key="2">
    <source>
        <dbReference type="Proteomes" id="UP000326711"/>
    </source>
</evidence>
<sequence>MLTIWLIFTPAFVEVLAENMSVSAPDPRVVSFVRGQIPVVTHGVSLSLGSSNCPDPQTLRMLNRIAELYASPLISEHIALVRAQADPGYDSLHQEVLKAGHLLPVPLSRLQLDAMVDNVQEAKESLRVPLALEPIATLVEWPEPEIPEGRFVTELLERTDTLLVLDIANVWANATNHGRDPLSDILAMPLDRIAYCHIAGGRWTEHMYHGTHADPVIRAVLELAEAVLAEVGPLPLMLERDDNFPPRAEHFAELHALADVA</sequence>
<dbReference type="KEGG" id="cuo:CUROG_07140"/>
<dbReference type="InterPro" id="IPR007801">
    <property type="entry name" value="MbnB/TglH/ChrH"/>
</dbReference>
<reference evidence="2" key="1">
    <citation type="submission" date="2019-10" db="EMBL/GenBank/DDBJ databases">
        <title>Complete genome sequence of Corynebacterium urogenitalis DSM 108747, isolated from the genital tract of a cow.</title>
        <authorList>
            <person name="Ruckert C."/>
            <person name="Ballas P."/>
            <person name="Wagener K."/>
            <person name="Drillich M."/>
            <person name="Kaempfer P."/>
            <person name="Busse H.-J."/>
            <person name="Ehling-Schulz M."/>
        </authorList>
    </citation>
    <scope>NUCLEOTIDE SEQUENCE [LARGE SCALE GENOMIC DNA]</scope>
    <source>
        <strain evidence="2">LMM 1652</strain>
    </source>
</reference>
<dbReference type="SUPFAM" id="SSF51658">
    <property type="entry name" value="Xylose isomerase-like"/>
    <property type="match status" value="1"/>
</dbReference>
<evidence type="ECO:0008006" key="3">
    <source>
        <dbReference type="Google" id="ProtNLM"/>
    </source>
</evidence>
<dbReference type="Proteomes" id="UP000326711">
    <property type="component" value="Chromosome"/>
</dbReference>
<dbReference type="InterPro" id="IPR036237">
    <property type="entry name" value="Xyl_isomerase-like_sf"/>
</dbReference>
<organism evidence="1 2">
    <name type="scientific">Corynebacterium urogenitale</name>
    <dbReference type="NCBI Taxonomy" id="2487892"/>
    <lineage>
        <taxon>Bacteria</taxon>
        <taxon>Bacillati</taxon>
        <taxon>Actinomycetota</taxon>
        <taxon>Actinomycetes</taxon>
        <taxon>Mycobacteriales</taxon>
        <taxon>Corynebacteriaceae</taxon>
        <taxon>Corynebacterium</taxon>
    </lineage>
</organism>
<evidence type="ECO:0000313" key="1">
    <source>
        <dbReference type="EMBL" id="QFQ02783.1"/>
    </source>
</evidence>
<name>A0A5J6ZAR5_9CORY</name>
<dbReference type="PANTHER" id="PTHR42194:SF1">
    <property type="entry name" value="UPF0276 PROTEIN HI_1600"/>
    <property type="match status" value="1"/>
</dbReference>
<dbReference type="Pfam" id="PF05114">
    <property type="entry name" value="MbnB_TglH_ChrH"/>
    <property type="match status" value="1"/>
</dbReference>
<dbReference type="NCBIfam" id="NF003818">
    <property type="entry name" value="PRK05409.1"/>
    <property type="match status" value="1"/>
</dbReference>